<keyword evidence="3" id="KW-1185">Reference proteome</keyword>
<keyword evidence="1" id="KW-0732">Signal</keyword>
<accession>A0AA37RVZ4</accession>
<reference evidence="2" key="1">
    <citation type="journal article" date="2014" name="Int. J. Syst. Evol. Microbiol.">
        <title>Complete genome sequence of Corynebacterium casei LMG S-19264T (=DSM 44701T), isolated from a smear-ripened cheese.</title>
        <authorList>
            <consortium name="US DOE Joint Genome Institute (JGI-PGF)"/>
            <person name="Walter F."/>
            <person name="Albersmeier A."/>
            <person name="Kalinowski J."/>
            <person name="Ruckert C."/>
        </authorList>
    </citation>
    <scope>NUCLEOTIDE SEQUENCE</scope>
    <source>
        <strain evidence="2">NBRC 101628</strain>
    </source>
</reference>
<dbReference type="Proteomes" id="UP001161422">
    <property type="component" value="Unassembled WGS sequence"/>
</dbReference>
<proteinExistence type="predicted"/>
<evidence type="ECO:0000313" key="3">
    <source>
        <dbReference type="Proteomes" id="UP001161422"/>
    </source>
</evidence>
<sequence length="272" mass="29058">MKQIPWIYSGAILLAALLTIAETRAEDGCDEACQAARKAQDPLSPIKGVLTDFTSAFGPKTWSNSTRADNYQFQPVYSLENLGGGEGNMILRGIIPLNTIPPMGDRGRQTGIGDTILQGFYVPPGQDSGFSIGYGPQISMPTRSSKDFEGPGWGAGPVLVGFGGAGPLVYGGIVAHLWGQNGVSSSLLNPIVFYNWSLFGGSYIGYSNSITYDWKASSGNRWNAPLGLTAGKAFVLDNDSILDVNFGFYAVPARADTAGDRQFKWAVSWIIP</sequence>
<protein>
    <recommendedName>
        <fullName evidence="4">Transporter</fullName>
    </recommendedName>
</protein>
<comment type="caution">
    <text evidence="2">The sequence shown here is derived from an EMBL/GenBank/DDBJ whole genome shotgun (WGS) entry which is preliminary data.</text>
</comment>
<feature type="signal peptide" evidence="1">
    <location>
        <begin position="1"/>
        <end position="25"/>
    </location>
</feature>
<name>A0AA37RVZ4_9GAMM</name>
<dbReference type="AlphaFoldDB" id="A0AA37RVZ4"/>
<organism evidence="2 3">
    <name type="scientific">Paraferrimonas sedimenticola</name>
    <dbReference type="NCBI Taxonomy" id="375674"/>
    <lineage>
        <taxon>Bacteria</taxon>
        <taxon>Pseudomonadati</taxon>
        <taxon>Pseudomonadota</taxon>
        <taxon>Gammaproteobacteria</taxon>
        <taxon>Alteromonadales</taxon>
        <taxon>Ferrimonadaceae</taxon>
        <taxon>Paraferrimonas</taxon>
    </lineage>
</organism>
<evidence type="ECO:0000313" key="2">
    <source>
        <dbReference type="EMBL" id="GLP96360.1"/>
    </source>
</evidence>
<gene>
    <name evidence="2" type="ORF">GCM10007895_16660</name>
</gene>
<evidence type="ECO:0008006" key="4">
    <source>
        <dbReference type="Google" id="ProtNLM"/>
    </source>
</evidence>
<feature type="chain" id="PRO_5041308842" description="Transporter" evidence="1">
    <location>
        <begin position="26"/>
        <end position="272"/>
    </location>
</feature>
<dbReference type="EMBL" id="BSNC01000004">
    <property type="protein sequence ID" value="GLP96360.1"/>
    <property type="molecule type" value="Genomic_DNA"/>
</dbReference>
<reference evidence="2" key="2">
    <citation type="submission" date="2023-01" db="EMBL/GenBank/DDBJ databases">
        <title>Draft genome sequence of Paraferrimonas sedimenticola strain NBRC 101628.</title>
        <authorList>
            <person name="Sun Q."/>
            <person name="Mori K."/>
        </authorList>
    </citation>
    <scope>NUCLEOTIDE SEQUENCE</scope>
    <source>
        <strain evidence="2">NBRC 101628</strain>
    </source>
</reference>
<evidence type="ECO:0000256" key="1">
    <source>
        <dbReference type="SAM" id="SignalP"/>
    </source>
</evidence>